<protein>
    <recommendedName>
        <fullName evidence="6">Myosin-binding domain-containing protein</fullName>
    </recommendedName>
</protein>
<gene>
    <name evidence="7" type="ORF">Malapachy_2334</name>
</gene>
<accession>A0A0M8MR96</accession>
<keyword evidence="4" id="KW-0472">Membrane</keyword>
<keyword evidence="3" id="KW-1133">Transmembrane helix</keyword>
<dbReference type="GO" id="GO:0012505">
    <property type="term" value="C:endomembrane system"/>
    <property type="evidence" value="ECO:0007669"/>
    <property type="project" value="UniProtKB-SubCell"/>
</dbReference>
<feature type="compositionally biased region" description="Pro residues" evidence="5">
    <location>
        <begin position="376"/>
        <end position="386"/>
    </location>
</feature>
<dbReference type="OrthoDB" id="21151at2759"/>
<evidence type="ECO:0000313" key="8">
    <source>
        <dbReference type="Proteomes" id="UP000037751"/>
    </source>
</evidence>
<proteinExistence type="predicted"/>
<evidence type="ECO:0000256" key="4">
    <source>
        <dbReference type="ARBA" id="ARBA00023136"/>
    </source>
</evidence>
<keyword evidence="2" id="KW-0812">Transmembrane</keyword>
<dbReference type="Pfam" id="PF12632">
    <property type="entry name" value="Vezatin"/>
    <property type="match status" value="1"/>
</dbReference>
<reference evidence="7 8" key="1">
    <citation type="submission" date="2015-07" db="EMBL/GenBank/DDBJ databases">
        <title>Draft Genome Sequence of Malassezia furfur CBS1878 and Malassezia pachydermatis CBS1879.</title>
        <authorList>
            <person name="Triana S."/>
            <person name="Ohm R."/>
            <person name="Gonzalez A."/>
            <person name="DeCock H."/>
            <person name="Restrepo S."/>
            <person name="Celis A."/>
        </authorList>
    </citation>
    <scope>NUCLEOTIDE SEQUENCE [LARGE SCALE GENOMIC DNA]</scope>
    <source>
        <strain evidence="7 8">CBS 1879</strain>
    </source>
</reference>
<feature type="domain" description="Myosin-binding" evidence="6">
    <location>
        <begin position="236"/>
        <end position="330"/>
    </location>
</feature>
<feature type="compositionally biased region" description="Pro residues" evidence="5">
    <location>
        <begin position="612"/>
        <end position="633"/>
    </location>
</feature>
<evidence type="ECO:0000256" key="2">
    <source>
        <dbReference type="ARBA" id="ARBA00022692"/>
    </source>
</evidence>
<dbReference type="GeneID" id="28728701"/>
<name>A0A0M8MR96_9BASI</name>
<dbReference type="InterPro" id="IPR026859">
    <property type="entry name" value="Myosin-bd"/>
</dbReference>
<feature type="region of interest" description="Disordered" evidence="5">
    <location>
        <begin position="357"/>
        <end position="390"/>
    </location>
</feature>
<feature type="compositionally biased region" description="Low complexity" evidence="5">
    <location>
        <begin position="357"/>
        <end position="367"/>
    </location>
</feature>
<dbReference type="GO" id="GO:0017022">
    <property type="term" value="F:myosin binding"/>
    <property type="evidence" value="ECO:0007669"/>
    <property type="project" value="InterPro"/>
</dbReference>
<sequence length="763" mass="83436">MAEPVMQEGPAAAYMASVGMAPTENPTSSFLARFTATANEAWAWLAESWGLRFQDQACAERITQDDVHAAMKEAFMVDQELDSFAEKFRYTIATSYLLAPTLSISMYGRPNTSKTDATVLPMGQSKTYTLPHVPLHHTVQCRLADQVPIVPVVVGASVLLLASLLRIPLAPVLLALMALDASLVKLQLSNHWQWPPQDMVFAVATPSAMRPHFLAASVPLPIWVKDERIRLHVCLLHQAQLFVQAAQRMDRCINNALAAVQEVELVSRGFPLSSPLPPISRMEAATAALESTPTPGARPTYPQRFPRLRKAIADAVEEMSFHCRTTSERLNATCLQEDPCIHHGLVTVRHKPGTVKAAAPAPSSVVPRTLSLSPFATPPRPAPRPGSPEKAIRLRPPMSEGRLSAPPVHAGTPLRARMARPSDSPSTLHQPLDPVDRLALASLRRGFEHMHTIRQALLYRILSLDLSMKTVGDDPQQAMALHTFWDEEVLHGTLMPLTTQFDAIADTMQEALQSEVAQTSPVAPSPSSLRAHSRLGPPLVEMARRLRALQCKLCVCEDELNLSLPRLHGEDENDGAPWPADEASVRDMVASMRADLDALMQAWEAGYATFQAPPPPSSTRPLCTPPPMSPTALPAPVPLTMDSDLLDEPEEFQSGVLSSDTLDGLLRASTSTAQLPRPGGPEDVYESEPAPFMPSRPRSTQSRAERIRLAREEREKASAQHFDAQHATNPFTIVNELKSVLERRTHPEPTTPPSPSIVSFSSA</sequence>
<feature type="region of interest" description="Disordered" evidence="5">
    <location>
        <begin position="741"/>
        <end position="763"/>
    </location>
</feature>
<evidence type="ECO:0000259" key="6">
    <source>
        <dbReference type="Pfam" id="PF12632"/>
    </source>
</evidence>
<evidence type="ECO:0000256" key="5">
    <source>
        <dbReference type="SAM" id="MobiDB-lite"/>
    </source>
</evidence>
<dbReference type="AlphaFoldDB" id="A0A0M8MR96"/>
<evidence type="ECO:0000256" key="1">
    <source>
        <dbReference type="ARBA" id="ARBA00004308"/>
    </source>
</evidence>
<evidence type="ECO:0000256" key="3">
    <source>
        <dbReference type="ARBA" id="ARBA00022989"/>
    </source>
</evidence>
<comment type="subcellular location">
    <subcellularLocation>
        <location evidence="1">Endomembrane system</location>
    </subcellularLocation>
</comment>
<feature type="region of interest" description="Disordered" evidence="5">
    <location>
        <begin position="611"/>
        <end position="633"/>
    </location>
</feature>
<feature type="region of interest" description="Disordered" evidence="5">
    <location>
        <begin position="670"/>
        <end position="702"/>
    </location>
</feature>
<dbReference type="VEuPathDB" id="FungiDB:Malapachy_2334"/>
<keyword evidence="8" id="KW-1185">Reference proteome</keyword>
<organism evidence="7 8">
    <name type="scientific">Malassezia pachydermatis</name>
    <dbReference type="NCBI Taxonomy" id="77020"/>
    <lineage>
        <taxon>Eukaryota</taxon>
        <taxon>Fungi</taxon>
        <taxon>Dikarya</taxon>
        <taxon>Basidiomycota</taxon>
        <taxon>Ustilaginomycotina</taxon>
        <taxon>Malasseziomycetes</taxon>
        <taxon>Malasseziales</taxon>
        <taxon>Malasseziaceae</taxon>
        <taxon>Malassezia</taxon>
    </lineage>
</organism>
<dbReference type="STRING" id="77020.A0A0M8MR96"/>
<dbReference type="RefSeq" id="XP_017992839.1">
    <property type="nucleotide sequence ID" value="XM_018136826.1"/>
</dbReference>
<dbReference type="EMBL" id="LGAV01000002">
    <property type="protein sequence ID" value="KOS15207.1"/>
    <property type="molecule type" value="Genomic_DNA"/>
</dbReference>
<dbReference type="Proteomes" id="UP000037751">
    <property type="component" value="Unassembled WGS sequence"/>
</dbReference>
<comment type="caution">
    <text evidence="7">The sequence shown here is derived from an EMBL/GenBank/DDBJ whole genome shotgun (WGS) entry which is preliminary data.</text>
</comment>
<evidence type="ECO:0000313" key="7">
    <source>
        <dbReference type="EMBL" id="KOS15207.1"/>
    </source>
</evidence>